<dbReference type="Gene3D" id="3.30.70.20">
    <property type="match status" value="2"/>
</dbReference>
<accession>A0A2N6CVD9</accession>
<organism evidence="6 7">
    <name type="scientific">Sedimenticola selenatireducens</name>
    <dbReference type="NCBI Taxonomy" id="191960"/>
    <lineage>
        <taxon>Bacteria</taxon>
        <taxon>Pseudomonadati</taxon>
        <taxon>Pseudomonadota</taxon>
        <taxon>Gammaproteobacteria</taxon>
        <taxon>Chromatiales</taxon>
        <taxon>Sedimenticolaceae</taxon>
        <taxon>Sedimenticola</taxon>
    </lineage>
</organism>
<dbReference type="Pfam" id="PF13247">
    <property type="entry name" value="Fer4_11"/>
    <property type="match status" value="1"/>
</dbReference>
<keyword evidence="1" id="KW-0004">4Fe-4S</keyword>
<dbReference type="PANTHER" id="PTHR43177:SF3">
    <property type="entry name" value="PROTEIN NRFC HOMOLOG"/>
    <property type="match status" value="1"/>
</dbReference>
<dbReference type="InterPro" id="IPR050954">
    <property type="entry name" value="ET_IronSulfur_Cluster-Binding"/>
</dbReference>
<dbReference type="PROSITE" id="PS00198">
    <property type="entry name" value="4FE4S_FER_1"/>
    <property type="match status" value="1"/>
</dbReference>
<gene>
    <name evidence="6" type="ORF">C0630_12225</name>
</gene>
<name>A0A2N6CVD9_9GAMM</name>
<dbReference type="PROSITE" id="PS51379">
    <property type="entry name" value="4FE4S_FER_2"/>
    <property type="match status" value="3"/>
</dbReference>
<evidence type="ECO:0000256" key="2">
    <source>
        <dbReference type="ARBA" id="ARBA00022723"/>
    </source>
</evidence>
<dbReference type="SUPFAM" id="SSF54862">
    <property type="entry name" value="4Fe-4S ferredoxins"/>
    <property type="match status" value="1"/>
</dbReference>
<dbReference type="InterPro" id="IPR017900">
    <property type="entry name" value="4Fe4S_Fe_S_CS"/>
</dbReference>
<protein>
    <submittedName>
        <fullName evidence="6">4Fe-4S ferredoxin</fullName>
    </submittedName>
</protein>
<keyword evidence="3" id="KW-0408">Iron</keyword>
<evidence type="ECO:0000256" key="1">
    <source>
        <dbReference type="ARBA" id="ARBA00022485"/>
    </source>
</evidence>
<evidence type="ECO:0000256" key="4">
    <source>
        <dbReference type="ARBA" id="ARBA00023014"/>
    </source>
</evidence>
<evidence type="ECO:0000313" key="7">
    <source>
        <dbReference type="Proteomes" id="UP000235015"/>
    </source>
</evidence>
<dbReference type="STRING" id="1111735.GCA_000428045_00741"/>
<dbReference type="GO" id="GO:0051539">
    <property type="term" value="F:4 iron, 4 sulfur cluster binding"/>
    <property type="evidence" value="ECO:0007669"/>
    <property type="project" value="UniProtKB-KW"/>
</dbReference>
<evidence type="ECO:0000259" key="5">
    <source>
        <dbReference type="PROSITE" id="PS51379"/>
    </source>
</evidence>
<proteinExistence type="predicted"/>
<sequence length="215" mass="23807">MSRYAMAVDLRRCVGCQTCTAACKQKNATPPGVQWRRVLDVESGEFPDVRRSFMPVACMHCDEPPCEEVCPTTATRKRADGLVEIKYDLCIGCANCIMACPYEARSIVHEARFAYGDQPMANEQAMFDPERINVATKCTFCIERIDLAAETGQIPGVDHEVTPACVNSCISGAMVFGDLDDPDSNLSRLLKETKSFRQNEELGTGPGVYYIWDKA</sequence>
<dbReference type="PANTHER" id="PTHR43177">
    <property type="entry name" value="PROTEIN NRFC"/>
    <property type="match status" value="1"/>
</dbReference>
<comment type="caution">
    <text evidence="6">The sequence shown here is derived from an EMBL/GenBank/DDBJ whole genome shotgun (WGS) entry which is preliminary data.</text>
</comment>
<keyword evidence="2" id="KW-0479">Metal-binding</keyword>
<dbReference type="CDD" id="cd10551">
    <property type="entry name" value="PsrB"/>
    <property type="match status" value="1"/>
</dbReference>
<reference evidence="6 7" key="1">
    <citation type="submission" date="2017-11" db="EMBL/GenBank/DDBJ databases">
        <title>Genome-resolved metagenomics identifies genetic mobility, metabolic interactions, and unexpected diversity in perchlorate-reducing communities.</title>
        <authorList>
            <person name="Barnum T.P."/>
            <person name="Figueroa I.A."/>
            <person name="Carlstrom C.I."/>
            <person name="Lucas L.N."/>
            <person name="Engelbrektson A.L."/>
            <person name="Coates J.D."/>
        </authorList>
    </citation>
    <scope>NUCLEOTIDE SEQUENCE [LARGE SCALE GENOMIC DNA]</scope>
    <source>
        <strain evidence="6">BM301</strain>
    </source>
</reference>
<dbReference type="InterPro" id="IPR017896">
    <property type="entry name" value="4Fe4S_Fe-S-bd"/>
</dbReference>
<feature type="domain" description="4Fe-4S ferredoxin-type" evidence="5">
    <location>
        <begin position="81"/>
        <end position="110"/>
    </location>
</feature>
<dbReference type="Proteomes" id="UP000235015">
    <property type="component" value="Unassembled WGS sequence"/>
</dbReference>
<feature type="domain" description="4Fe-4S ferredoxin-type" evidence="5">
    <location>
        <begin position="4"/>
        <end position="33"/>
    </location>
</feature>
<dbReference type="RefSeq" id="WP_273439762.1">
    <property type="nucleotide sequence ID" value="NZ_PKUN01000021.1"/>
</dbReference>
<feature type="domain" description="4Fe-4S ferredoxin-type" evidence="5">
    <location>
        <begin position="49"/>
        <end position="80"/>
    </location>
</feature>
<evidence type="ECO:0000256" key="3">
    <source>
        <dbReference type="ARBA" id="ARBA00023004"/>
    </source>
</evidence>
<dbReference type="AlphaFoldDB" id="A0A2N6CVD9"/>
<evidence type="ECO:0000313" key="6">
    <source>
        <dbReference type="EMBL" id="PLX61159.1"/>
    </source>
</evidence>
<dbReference type="EMBL" id="PKUN01000021">
    <property type="protein sequence ID" value="PLX61159.1"/>
    <property type="molecule type" value="Genomic_DNA"/>
</dbReference>
<dbReference type="GO" id="GO:0046872">
    <property type="term" value="F:metal ion binding"/>
    <property type="evidence" value="ECO:0007669"/>
    <property type="project" value="UniProtKB-KW"/>
</dbReference>
<keyword evidence="4" id="KW-0411">Iron-sulfur</keyword>